<gene>
    <name evidence="1" type="ORF">ALNOE001_15610</name>
</gene>
<dbReference type="Gene3D" id="2.60.40.10">
    <property type="entry name" value="Immunoglobulins"/>
    <property type="match status" value="1"/>
</dbReference>
<accession>A0A366MA64</accession>
<dbReference type="SUPFAM" id="SSF49464">
    <property type="entry name" value="Carboxypeptidase regulatory domain-like"/>
    <property type="match status" value="1"/>
</dbReference>
<name>A0A366MA64_9EURY</name>
<dbReference type="EMBL" id="NIZT01000047">
    <property type="protein sequence ID" value="RBQ22723.1"/>
    <property type="molecule type" value="Genomic_DNA"/>
</dbReference>
<proteinExistence type="predicted"/>
<sequence>MPLNTHIIIDSIGNISINDSIFINGYLLDENNNPVTNVTIDIIINSIVFTVSTNDNGKFSVLFSEKNTNGLVYVKTEFNGTKNYYGSFNSTIFNVDKIITSIIISNIVGKVGEEITISARLTDKNGNPIVDRTDLFCLGNINILIGS</sequence>
<keyword evidence="2" id="KW-1185">Reference proteome</keyword>
<dbReference type="InterPro" id="IPR013783">
    <property type="entry name" value="Ig-like_fold"/>
</dbReference>
<dbReference type="InterPro" id="IPR008969">
    <property type="entry name" value="CarboxyPept-like_regulatory"/>
</dbReference>
<evidence type="ECO:0008006" key="3">
    <source>
        <dbReference type="Google" id="ProtNLM"/>
    </source>
</evidence>
<dbReference type="AlphaFoldDB" id="A0A366MA64"/>
<evidence type="ECO:0000313" key="1">
    <source>
        <dbReference type="EMBL" id="RBQ22723.1"/>
    </source>
</evidence>
<dbReference type="Proteomes" id="UP000253099">
    <property type="component" value="Unassembled WGS sequence"/>
</dbReference>
<comment type="caution">
    <text evidence="1">The sequence shown here is derived from an EMBL/GenBank/DDBJ whole genome shotgun (WGS) entry which is preliminary data.</text>
</comment>
<protein>
    <recommendedName>
        <fullName evidence="3">Big-1 domain-containing protein</fullName>
    </recommendedName>
</protein>
<reference evidence="1 2" key="1">
    <citation type="submission" date="2018-06" db="EMBL/GenBank/DDBJ databases">
        <title>Genomic insight into two independent archaeal endosymbiosis events.</title>
        <authorList>
            <person name="Lind A.E."/>
            <person name="Lewis W.H."/>
            <person name="Spang A."/>
            <person name="Guy L."/>
            <person name="Embley M.T."/>
            <person name="Ettema T.J.G."/>
        </authorList>
    </citation>
    <scope>NUCLEOTIDE SEQUENCE [LARGE SCALE GENOMIC DNA]</scope>
    <source>
        <strain evidence="1">NOE</strain>
    </source>
</reference>
<organism evidence="1 2">
    <name type="scientific">Candidatus Methanobinarius endosymbioticus</name>
    <dbReference type="NCBI Taxonomy" id="2006182"/>
    <lineage>
        <taxon>Archaea</taxon>
        <taxon>Methanobacteriati</taxon>
        <taxon>Methanobacteriota</taxon>
        <taxon>Methanomada group</taxon>
        <taxon>Methanobacteria</taxon>
        <taxon>Methanobacteriales</taxon>
        <taxon>Methanobacteriaceae</taxon>
        <taxon>Candidatus Methanobinarius</taxon>
    </lineage>
</organism>
<evidence type="ECO:0000313" key="2">
    <source>
        <dbReference type="Proteomes" id="UP000253099"/>
    </source>
</evidence>